<dbReference type="InterPro" id="IPR027359">
    <property type="entry name" value="Volt_channel_dom_sf"/>
</dbReference>
<evidence type="ECO:0000256" key="5">
    <source>
        <dbReference type="SAM" id="Phobius"/>
    </source>
</evidence>
<evidence type="ECO:0000256" key="2">
    <source>
        <dbReference type="ARBA" id="ARBA00022692"/>
    </source>
</evidence>
<keyword evidence="6" id="KW-0407">Ion channel</keyword>
<feature type="transmembrane region" description="Helical" evidence="5">
    <location>
        <begin position="12"/>
        <end position="32"/>
    </location>
</feature>
<proteinExistence type="predicted"/>
<organism evidence="6 7">
    <name type="scientific">Aquibacillus albus</name>
    <dbReference type="NCBI Taxonomy" id="1168171"/>
    <lineage>
        <taxon>Bacteria</taxon>
        <taxon>Bacillati</taxon>
        <taxon>Bacillota</taxon>
        <taxon>Bacilli</taxon>
        <taxon>Bacillales</taxon>
        <taxon>Bacillaceae</taxon>
        <taxon>Aquibacillus</taxon>
    </lineage>
</organism>
<name>A0ABS2MVZ0_9BACI</name>
<dbReference type="Gene3D" id="1.10.287.70">
    <property type="match status" value="1"/>
</dbReference>
<keyword evidence="7" id="KW-1185">Reference proteome</keyword>
<feature type="transmembrane region" description="Helical" evidence="5">
    <location>
        <begin position="115"/>
        <end position="137"/>
    </location>
</feature>
<feature type="transmembrane region" description="Helical" evidence="5">
    <location>
        <begin position="38"/>
        <end position="56"/>
    </location>
</feature>
<feature type="transmembrane region" description="Helical" evidence="5">
    <location>
        <begin position="172"/>
        <end position="197"/>
    </location>
</feature>
<evidence type="ECO:0000256" key="1">
    <source>
        <dbReference type="ARBA" id="ARBA00004141"/>
    </source>
</evidence>
<keyword evidence="3 5" id="KW-1133">Transmembrane helix</keyword>
<accession>A0ABS2MVZ0</accession>
<keyword evidence="4 5" id="KW-0472">Membrane</keyword>
<dbReference type="RefSeq" id="WP_204497503.1">
    <property type="nucleotide sequence ID" value="NZ_JAFBDR010000002.1"/>
</dbReference>
<keyword evidence="6" id="KW-0813">Transport</keyword>
<comment type="caution">
    <text evidence="6">The sequence shown here is derived from an EMBL/GenBank/DDBJ whole genome shotgun (WGS) entry which is preliminary data.</text>
</comment>
<evidence type="ECO:0000256" key="3">
    <source>
        <dbReference type="ARBA" id="ARBA00022989"/>
    </source>
</evidence>
<reference evidence="6 7" key="1">
    <citation type="submission" date="2021-01" db="EMBL/GenBank/DDBJ databases">
        <title>Genomic Encyclopedia of Type Strains, Phase IV (KMG-IV): sequencing the most valuable type-strain genomes for metagenomic binning, comparative biology and taxonomic classification.</title>
        <authorList>
            <person name="Goeker M."/>
        </authorList>
    </citation>
    <scope>NUCLEOTIDE SEQUENCE [LARGE SCALE GENOMIC DNA]</scope>
    <source>
        <strain evidence="6 7">DSM 23711</strain>
    </source>
</reference>
<dbReference type="GO" id="GO:0034220">
    <property type="term" value="P:monoatomic ion transmembrane transport"/>
    <property type="evidence" value="ECO:0007669"/>
    <property type="project" value="UniProtKB-KW"/>
</dbReference>
<evidence type="ECO:0000313" key="6">
    <source>
        <dbReference type="EMBL" id="MBM7570067.1"/>
    </source>
</evidence>
<evidence type="ECO:0000313" key="7">
    <source>
        <dbReference type="Proteomes" id="UP001296943"/>
    </source>
</evidence>
<comment type="subcellular location">
    <subcellularLocation>
        <location evidence="1">Membrane</location>
        <topology evidence="1">Multi-pass membrane protein</topology>
    </subcellularLocation>
</comment>
<keyword evidence="2 5" id="KW-0812">Transmembrane</keyword>
<evidence type="ECO:0000256" key="4">
    <source>
        <dbReference type="ARBA" id="ARBA00023136"/>
    </source>
</evidence>
<keyword evidence="6" id="KW-0406">Ion transport</keyword>
<gene>
    <name evidence="6" type="ORF">JOC48_000545</name>
</gene>
<protein>
    <submittedName>
        <fullName evidence="6">Voltage-gated potassium channel</fullName>
    </submittedName>
</protein>
<dbReference type="Proteomes" id="UP001296943">
    <property type="component" value="Unassembled WGS sequence"/>
</dbReference>
<dbReference type="Gene3D" id="1.20.120.350">
    <property type="entry name" value="Voltage-gated potassium channels. Chain C"/>
    <property type="match status" value="1"/>
</dbReference>
<sequence>MKTYQNKQKKEIIYELFMLLLASFSIGTIWKSTAYDGVIVWVTWGIFFVDFIYRLIKSDNKWGFIKNNPFLVIAAIPLDAVFQFARFARILHLLRLKTITKYYTMPFIKFLQRQHLGLVVSVTMLVIFLSIIPLYILEPNLESYWDALVSSLMTITFFGQSDFETTTLKGHIIIVLLTVFGVILHGIIISTCIDYLYQSQLAKMVVAKMKRTKTEKKENIKESGGKL</sequence>
<dbReference type="SUPFAM" id="SSF81324">
    <property type="entry name" value="Voltage-gated potassium channels"/>
    <property type="match status" value="1"/>
</dbReference>
<dbReference type="EMBL" id="JAFBDR010000002">
    <property type="protein sequence ID" value="MBM7570067.1"/>
    <property type="molecule type" value="Genomic_DNA"/>
</dbReference>